<organism evidence="2 3">
    <name type="scientific">Enterovibrio coralii</name>
    <dbReference type="NCBI Taxonomy" id="294935"/>
    <lineage>
        <taxon>Bacteria</taxon>
        <taxon>Pseudomonadati</taxon>
        <taxon>Pseudomonadota</taxon>
        <taxon>Gammaproteobacteria</taxon>
        <taxon>Vibrionales</taxon>
        <taxon>Vibrionaceae</taxon>
        <taxon>Enterovibrio</taxon>
    </lineage>
</organism>
<reference evidence="2 3" key="1">
    <citation type="submission" date="2015-11" db="EMBL/GenBank/DDBJ databases">
        <title>Genomic Taxonomy of the Vibrionaceae.</title>
        <authorList>
            <person name="Gomez-Gil B."/>
            <person name="Enciso-Ibarra J."/>
        </authorList>
    </citation>
    <scope>NUCLEOTIDE SEQUENCE [LARGE SCALE GENOMIC DNA]</scope>
    <source>
        <strain evidence="2 3">CAIM 912</strain>
    </source>
</reference>
<proteinExistence type="predicted"/>
<dbReference type="Proteomes" id="UP000070529">
    <property type="component" value="Unassembled WGS sequence"/>
</dbReference>
<gene>
    <name evidence="2" type="ORF">ATN88_04265</name>
</gene>
<evidence type="ECO:0000313" key="2">
    <source>
        <dbReference type="EMBL" id="KXF82973.1"/>
    </source>
</evidence>
<dbReference type="AlphaFoldDB" id="A0A135IBX9"/>
<accession>A0A135IBX9</accession>
<evidence type="ECO:0000313" key="3">
    <source>
        <dbReference type="Proteomes" id="UP000070529"/>
    </source>
</evidence>
<sequence length="80" mass="8901">MKGIFAFLLIATFLGSALSVPTSAHFYWHSALQVIYQNDFYAPTATVFVKFGLPELQTVNTRKVSVLLWLVTLGTLKPPL</sequence>
<dbReference type="RefSeq" id="WP_067410205.1">
    <property type="nucleotide sequence ID" value="NZ_LNTY01000006.1"/>
</dbReference>
<name>A0A135IBX9_9GAMM</name>
<keyword evidence="3" id="KW-1185">Reference proteome</keyword>
<comment type="caution">
    <text evidence="2">The sequence shown here is derived from an EMBL/GenBank/DDBJ whole genome shotgun (WGS) entry which is preliminary data.</text>
</comment>
<feature type="signal peptide" evidence="1">
    <location>
        <begin position="1"/>
        <end position="24"/>
    </location>
</feature>
<evidence type="ECO:0000256" key="1">
    <source>
        <dbReference type="SAM" id="SignalP"/>
    </source>
</evidence>
<dbReference type="STRING" id="294935.ATN88_04265"/>
<dbReference type="EMBL" id="LNTY01000006">
    <property type="protein sequence ID" value="KXF82973.1"/>
    <property type="molecule type" value="Genomic_DNA"/>
</dbReference>
<feature type="chain" id="PRO_5007465885" evidence="1">
    <location>
        <begin position="25"/>
        <end position="80"/>
    </location>
</feature>
<keyword evidence="1" id="KW-0732">Signal</keyword>
<protein>
    <submittedName>
        <fullName evidence="2">Uncharacterized protein</fullName>
    </submittedName>
</protein>